<feature type="repeat" description="PPR" evidence="3">
    <location>
        <begin position="79"/>
        <end position="113"/>
    </location>
</feature>
<evidence type="ECO:0000313" key="4">
    <source>
        <dbReference type="EMBL" id="MCI35307.1"/>
    </source>
</evidence>
<keyword evidence="5" id="KW-1185">Reference proteome</keyword>
<organism evidence="4 5">
    <name type="scientific">Trifolium medium</name>
    <dbReference type="NCBI Taxonomy" id="97028"/>
    <lineage>
        <taxon>Eukaryota</taxon>
        <taxon>Viridiplantae</taxon>
        <taxon>Streptophyta</taxon>
        <taxon>Embryophyta</taxon>
        <taxon>Tracheophyta</taxon>
        <taxon>Spermatophyta</taxon>
        <taxon>Magnoliopsida</taxon>
        <taxon>eudicotyledons</taxon>
        <taxon>Gunneridae</taxon>
        <taxon>Pentapetalae</taxon>
        <taxon>rosids</taxon>
        <taxon>fabids</taxon>
        <taxon>Fabales</taxon>
        <taxon>Fabaceae</taxon>
        <taxon>Papilionoideae</taxon>
        <taxon>50 kb inversion clade</taxon>
        <taxon>NPAAA clade</taxon>
        <taxon>Hologalegina</taxon>
        <taxon>IRL clade</taxon>
        <taxon>Trifolieae</taxon>
        <taxon>Trifolium</taxon>
    </lineage>
</organism>
<evidence type="ECO:0000313" key="5">
    <source>
        <dbReference type="Proteomes" id="UP000265520"/>
    </source>
</evidence>
<name>A0A392RGG5_9FABA</name>
<dbReference type="PANTHER" id="PTHR47941">
    <property type="entry name" value="PENTATRICOPEPTIDE REPEAT-CONTAINING PROTEIN 3, MITOCHONDRIAL"/>
    <property type="match status" value="1"/>
</dbReference>
<keyword evidence="2" id="KW-0677">Repeat</keyword>
<dbReference type="Pfam" id="PF13041">
    <property type="entry name" value="PPR_2"/>
    <property type="match status" value="1"/>
</dbReference>
<evidence type="ECO:0000256" key="2">
    <source>
        <dbReference type="ARBA" id="ARBA00022737"/>
    </source>
</evidence>
<dbReference type="InterPro" id="IPR002885">
    <property type="entry name" value="PPR_rpt"/>
</dbReference>
<protein>
    <submittedName>
        <fullName evidence="4">Pentatricopeptide repeat-containing protein</fullName>
    </submittedName>
</protein>
<dbReference type="PROSITE" id="PS51375">
    <property type="entry name" value="PPR"/>
    <property type="match status" value="2"/>
</dbReference>
<proteinExistence type="inferred from homology"/>
<evidence type="ECO:0000256" key="1">
    <source>
        <dbReference type="ARBA" id="ARBA00007626"/>
    </source>
</evidence>
<accession>A0A392RGG5</accession>
<dbReference type="Pfam" id="PF01535">
    <property type="entry name" value="PPR"/>
    <property type="match status" value="1"/>
</dbReference>
<comment type="caution">
    <text evidence="4">The sequence shown here is derived from an EMBL/GenBank/DDBJ whole genome shotgun (WGS) entry which is preliminary data.</text>
</comment>
<comment type="similarity">
    <text evidence="1">Belongs to the PPR family. P subfamily.</text>
</comment>
<sequence length="124" mass="13607">MYSDMVLCGVVPDVFSVNVFVHSLCKVGDLDLALGYLRNNDVIDNVTYNTVIWGFCQKGLVDQGFGLLSEMVKRGLCVDSITCNILVKGYCRIGLVQYAEWVMYNLVDGGVSKDVIGLNTLIDG</sequence>
<dbReference type="Proteomes" id="UP000265520">
    <property type="component" value="Unassembled WGS sequence"/>
</dbReference>
<dbReference type="NCBIfam" id="TIGR00756">
    <property type="entry name" value="PPR"/>
    <property type="match status" value="1"/>
</dbReference>
<dbReference type="Gene3D" id="1.25.40.10">
    <property type="entry name" value="Tetratricopeptide repeat domain"/>
    <property type="match status" value="2"/>
</dbReference>
<dbReference type="InterPro" id="IPR011990">
    <property type="entry name" value="TPR-like_helical_dom_sf"/>
</dbReference>
<dbReference type="EMBL" id="LXQA010222149">
    <property type="protein sequence ID" value="MCI35307.1"/>
    <property type="molecule type" value="Genomic_DNA"/>
</dbReference>
<reference evidence="4 5" key="1">
    <citation type="journal article" date="2018" name="Front. Plant Sci.">
        <title>Red Clover (Trifolium pratense) and Zigzag Clover (T. medium) - A Picture of Genomic Similarities and Differences.</title>
        <authorList>
            <person name="Dluhosova J."/>
            <person name="Istvanek J."/>
            <person name="Nedelnik J."/>
            <person name="Repkova J."/>
        </authorList>
    </citation>
    <scope>NUCLEOTIDE SEQUENCE [LARGE SCALE GENOMIC DNA]</scope>
    <source>
        <strain evidence="5">cv. 10/8</strain>
        <tissue evidence="4">Leaf</tissue>
    </source>
</reference>
<feature type="non-terminal residue" evidence="4">
    <location>
        <position position="124"/>
    </location>
</feature>
<feature type="repeat" description="PPR" evidence="3">
    <location>
        <begin position="44"/>
        <end position="78"/>
    </location>
</feature>
<evidence type="ECO:0000256" key="3">
    <source>
        <dbReference type="PROSITE-ProRule" id="PRU00708"/>
    </source>
</evidence>
<dbReference type="AlphaFoldDB" id="A0A392RGG5"/>